<keyword evidence="4" id="KW-0472">Membrane</keyword>
<keyword evidence="4" id="KW-0812">Transmembrane</keyword>
<comment type="caution">
    <text evidence="5">The sequence shown here is derived from an EMBL/GenBank/DDBJ whole genome shotgun (WGS) entry which is preliminary data.</text>
</comment>
<dbReference type="PANTHER" id="PTHR10582:SF2">
    <property type="entry name" value="INACTIVE"/>
    <property type="match status" value="1"/>
</dbReference>
<dbReference type="SUPFAM" id="SSF82171">
    <property type="entry name" value="DPP6 N-terminal domain-like"/>
    <property type="match status" value="1"/>
</dbReference>
<gene>
    <name evidence="5" type="ORF">FCALED_LOCUS9178</name>
</gene>
<dbReference type="Proteomes" id="UP000789570">
    <property type="component" value="Unassembled WGS sequence"/>
</dbReference>
<protein>
    <submittedName>
        <fullName evidence="5">11543_t:CDS:1</fullName>
    </submittedName>
</protein>
<dbReference type="EMBL" id="CAJVPQ010002938">
    <property type="protein sequence ID" value="CAG8613231.1"/>
    <property type="molecule type" value="Genomic_DNA"/>
</dbReference>
<evidence type="ECO:0000256" key="2">
    <source>
        <dbReference type="SAM" id="Coils"/>
    </source>
</evidence>
<feature type="region of interest" description="Disordered" evidence="3">
    <location>
        <begin position="157"/>
        <end position="179"/>
    </location>
</feature>
<keyword evidence="4" id="KW-1133">Transmembrane helix</keyword>
<feature type="transmembrane region" description="Helical" evidence="4">
    <location>
        <begin position="891"/>
        <end position="913"/>
    </location>
</feature>
<organism evidence="5 6">
    <name type="scientific">Funneliformis caledonium</name>
    <dbReference type="NCBI Taxonomy" id="1117310"/>
    <lineage>
        <taxon>Eukaryota</taxon>
        <taxon>Fungi</taxon>
        <taxon>Fungi incertae sedis</taxon>
        <taxon>Mucoromycota</taxon>
        <taxon>Glomeromycotina</taxon>
        <taxon>Glomeromycetes</taxon>
        <taxon>Glomerales</taxon>
        <taxon>Glomeraceae</taxon>
        <taxon>Funneliformis</taxon>
    </lineage>
</organism>
<accession>A0A9N9CW32</accession>
<evidence type="ECO:0000256" key="1">
    <source>
        <dbReference type="ARBA" id="ARBA00022737"/>
    </source>
</evidence>
<dbReference type="AlphaFoldDB" id="A0A9N9CW32"/>
<dbReference type="OrthoDB" id="2428593at2759"/>
<feature type="transmembrane region" description="Helical" evidence="4">
    <location>
        <begin position="853"/>
        <end position="871"/>
    </location>
</feature>
<feature type="transmembrane region" description="Helical" evidence="4">
    <location>
        <begin position="982"/>
        <end position="1007"/>
    </location>
</feature>
<sequence length="1146" mass="133291">HITAPNPIKESNWHISISPDGNYLVIFNHDEMELKIIKYTQYNEIKNVEGCKINEGLFGNYKSSHNVKWMLATSNMDQNQKTIFVAISCVTESDMTVNKDEQNISSKFETNIRVENRGKTVVLNIEKLEKLEPEGIKVYKQENIGGIVSFVDDENDSDEVYSSKNDSDEKNSNKIDSGKNDFNKHEPVCFIFNGSGIYRLECTLNNKRLKNFEQFNYPKKLMNELESLYKSKSCLLRINDCIFNHYFHIEQYTEGIQVMQLYDLKTMQIQQIFNIYEEKNHPNKYSNSVLAISKNKQMIAFSSGYGNIALYLIENGLEIIRKDLGKDTKIIGCEFKDDNKLMIIKQAKDEAVMSIWHLYTNEVQDYDKHIKVEEDKESFLYSAMIPGKYVFIDNLGGILSIYDNIFKIDNKIKEKQSSLPELELYKDGHKKEKTDKILEYDNKDLSKEKALPIIRNREPWITDDYKKKWIYLDQGESIQLYIGKCTVQVWSKIKQTENFILEYFWTNEYDDEINDNGILQIVELFVHKSGFVLKLKKNNNYTDLKWTDKDIVGHKDLMRHACDGLVYLNDQRNKLAGYENQHDIHYNLMASIIIGGSDTLIKYILFGDDVVKHTNLHIPRITRWTESKNNSNKSDLQIAIGLCEPGLERNRRILVVTYLLEYYSKNATEHHGWLITISKALPDLYTYNLESCVSELFYKKCMEGIEISNIIEHTDITPKYIQIILQVKQKFTAFNPISKLISTSGQKFDFRDGLKLELTKLYVKFLPKKYENYSPIVKTVPLHNFTVNSIHGKNNDKPSQLHPHLQHIIKLFKLLFIPRVSIVVSVVVMSVYVTPSFDTTNAFANVVTTQGTTIAISFTMLLLWFEFILYLRLISEPAKYIYIMLNIIKEIWIFLAFMILVMAGLAHSFLLLLQYPDFTNLQENSSSSTLFTSDANFKIQNDFDRNEDNPAKSFVTSFLSTYSWLSGGFSQQDSWNFWAVKFITFFGSFLLVTILQNMFIAFMGGVYSNAFEKGRVALLRFRADSISDYEALDEIYFYPPPPEPKYIYYIGKSKSHENWDENVKKRENKNLYDDYESEQKNEKDTSVELNNKVIELNSKVDQACSKIEDTSVELNNKIVELNSKVDKVCSKIEEVNNKIDKLLNFK</sequence>
<feature type="non-terminal residue" evidence="5">
    <location>
        <position position="1146"/>
    </location>
</feature>
<name>A0A9N9CW32_9GLOM</name>
<feature type="transmembrane region" description="Helical" evidence="4">
    <location>
        <begin position="811"/>
        <end position="833"/>
    </location>
</feature>
<dbReference type="InterPro" id="IPR024862">
    <property type="entry name" value="TRPV"/>
</dbReference>
<keyword evidence="2" id="KW-0175">Coiled coil</keyword>
<evidence type="ECO:0000256" key="4">
    <source>
        <dbReference type="SAM" id="Phobius"/>
    </source>
</evidence>
<feature type="compositionally biased region" description="Basic and acidic residues" evidence="3">
    <location>
        <begin position="165"/>
        <end position="179"/>
    </location>
</feature>
<dbReference type="GO" id="GO:0005886">
    <property type="term" value="C:plasma membrane"/>
    <property type="evidence" value="ECO:0007669"/>
    <property type="project" value="TreeGrafter"/>
</dbReference>
<evidence type="ECO:0000313" key="5">
    <source>
        <dbReference type="EMBL" id="CAG8613231.1"/>
    </source>
</evidence>
<dbReference type="GO" id="GO:0098703">
    <property type="term" value="P:calcium ion import across plasma membrane"/>
    <property type="evidence" value="ECO:0007669"/>
    <property type="project" value="TreeGrafter"/>
</dbReference>
<dbReference type="PANTHER" id="PTHR10582">
    <property type="entry name" value="TRANSIENT RECEPTOR POTENTIAL ION CHANNEL PROTEIN"/>
    <property type="match status" value="1"/>
</dbReference>
<feature type="coiled-coil region" evidence="2">
    <location>
        <begin position="1072"/>
        <end position="1138"/>
    </location>
</feature>
<keyword evidence="6" id="KW-1185">Reference proteome</keyword>
<proteinExistence type="predicted"/>
<evidence type="ECO:0000256" key="3">
    <source>
        <dbReference type="SAM" id="MobiDB-lite"/>
    </source>
</evidence>
<reference evidence="5" key="1">
    <citation type="submission" date="2021-06" db="EMBL/GenBank/DDBJ databases">
        <authorList>
            <person name="Kallberg Y."/>
            <person name="Tangrot J."/>
            <person name="Rosling A."/>
        </authorList>
    </citation>
    <scope>NUCLEOTIDE SEQUENCE</scope>
    <source>
        <strain evidence="5">UK204</strain>
    </source>
</reference>
<dbReference type="GO" id="GO:0005216">
    <property type="term" value="F:monoatomic ion channel activity"/>
    <property type="evidence" value="ECO:0007669"/>
    <property type="project" value="InterPro"/>
</dbReference>
<keyword evidence="1" id="KW-0677">Repeat</keyword>
<evidence type="ECO:0000313" key="6">
    <source>
        <dbReference type="Proteomes" id="UP000789570"/>
    </source>
</evidence>